<feature type="domain" description="FAS1" evidence="4">
    <location>
        <begin position="19"/>
        <end position="175"/>
    </location>
</feature>
<proteinExistence type="predicted"/>
<sequence>MLRQLYFFIAFVAFVTAQNEGIIETLNNVLELSELVAYLDKYPGLTTWLQGLSDITFLAPTNDAFQGLADSYTVPTLPTDEVGAETLISYHVLKGTFYGFGEDAAPDEYLHLTTMELPNAEANESMVTGGSMVIVRGSSWSSAMSFTSGDRHMSESYGEPLNFTGGVIYTIDSFLTLPQTFETTVEVEDMLGGAAFADAVLTTSNTSTNVTIDDLSDVTIFLPMNYSLQEIGNVIENMSKHDFDRLVSYHIVDGVLDINQDSPPSGYYNTYEGTGVTIFSANGFVFINNARIVGSPDWIFRGGMIYTIYGVLNPNNISINANANDAEIAFAGATYTPDFTFPTADPVSTPTSSPSPVPSSHSNGLSTAAKAGIGAGLAVLLAMLIGVCAFMQQRRRTKRELGPEADPGVKYQHYPMNYPLKDLEISVSHEELVANAAKPARGPIKQFTPSASMHSLGGPSVKETSI</sequence>
<dbReference type="PROSITE" id="PS50213">
    <property type="entry name" value="FAS1"/>
    <property type="match status" value="2"/>
</dbReference>
<dbReference type="PANTHER" id="PTHR10900">
    <property type="entry name" value="PERIOSTIN-RELATED"/>
    <property type="match status" value="1"/>
</dbReference>
<gene>
    <name evidence="5" type="ORF">H2200_005831</name>
</gene>
<dbReference type="Pfam" id="PF02469">
    <property type="entry name" value="Fasciclin"/>
    <property type="match status" value="2"/>
</dbReference>
<dbReference type="GO" id="GO:0016236">
    <property type="term" value="P:macroautophagy"/>
    <property type="evidence" value="ECO:0007669"/>
    <property type="project" value="TreeGrafter"/>
</dbReference>
<accession>A0AA38X9S7</accession>
<dbReference type="SUPFAM" id="SSF82153">
    <property type="entry name" value="FAS1 domain"/>
    <property type="match status" value="2"/>
</dbReference>
<name>A0AA38X9S7_9EURO</name>
<organism evidence="5 6">
    <name type="scientific">Cladophialophora chaetospira</name>
    <dbReference type="NCBI Taxonomy" id="386627"/>
    <lineage>
        <taxon>Eukaryota</taxon>
        <taxon>Fungi</taxon>
        <taxon>Dikarya</taxon>
        <taxon>Ascomycota</taxon>
        <taxon>Pezizomycotina</taxon>
        <taxon>Eurotiomycetes</taxon>
        <taxon>Chaetothyriomycetidae</taxon>
        <taxon>Chaetothyriales</taxon>
        <taxon>Herpotrichiellaceae</taxon>
        <taxon>Cladophialophora</taxon>
    </lineage>
</organism>
<feature type="region of interest" description="Disordered" evidence="1">
    <location>
        <begin position="443"/>
        <end position="466"/>
    </location>
</feature>
<dbReference type="InterPro" id="IPR000782">
    <property type="entry name" value="FAS1_domain"/>
</dbReference>
<keyword evidence="6" id="KW-1185">Reference proteome</keyword>
<feature type="chain" id="PRO_5041377399" description="FAS1 domain-containing protein" evidence="3">
    <location>
        <begin position="18"/>
        <end position="466"/>
    </location>
</feature>
<protein>
    <recommendedName>
        <fullName evidence="4">FAS1 domain-containing protein</fullName>
    </recommendedName>
</protein>
<dbReference type="Proteomes" id="UP001172673">
    <property type="component" value="Unassembled WGS sequence"/>
</dbReference>
<feature type="region of interest" description="Disordered" evidence="1">
    <location>
        <begin position="342"/>
        <end position="363"/>
    </location>
</feature>
<evidence type="ECO:0000313" key="6">
    <source>
        <dbReference type="Proteomes" id="UP001172673"/>
    </source>
</evidence>
<keyword evidence="3" id="KW-0732">Signal</keyword>
<comment type="caution">
    <text evidence="5">The sequence shown here is derived from an EMBL/GenBank/DDBJ whole genome shotgun (WGS) entry which is preliminary data.</text>
</comment>
<evidence type="ECO:0000256" key="1">
    <source>
        <dbReference type="SAM" id="MobiDB-lite"/>
    </source>
</evidence>
<feature type="compositionally biased region" description="Low complexity" evidence="1">
    <location>
        <begin position="346"/>
        <end position="360"/>
    </location>
</feature>
<feature type="domain" description="FAS1" evidence="4">
    <location>
        <begin position="180"/>
        <end position="312"/>
    </location>
</feature>
<dbReference type="InterPro" id="IPR036378">
    <property type="entry name" value="FAS1_dom_sf"/>
</dbReference>
<feature type="signal peptide" evidence="3">
    <location>
        <begin position="1"/>
        <end position="17"/>
    </location>
</feature>
<feature type="transmembrane region" description="Helical" evidence="2">
    <location>
        <begin position="371"/>
        <end position="391"/>
    </location>
</feature>
<evidence type="ECO:0000313" key="5">
    <source>
        <dbReference type="EMBL" id="KAJ9609504.1"/>
    </source>
</evidence>
<dbReference type="EMBL" id="JAPDRK010000008">
    <property type="protein sequence ID" value="KAJ9609504.1"/>
    <property type="molecule type" value="Genomic_DNA"/>
</dbReference>
<dbReference type="SMART" id="SM00554">
    <property type="entry name" value="FAS1"/>
    <property type="match status" value="2"/>
</dbReference>
<evidence type="ECO:0000256" key="3">
    <source>
        <dbReference type="SAM" id="SignalP"/>
    </source>
</evidence>
<dbReference type="InterPro" id="IPR050904">
    <property type="entry name" value="Adhesion/Biosynth-related"/>
</dbReference>
<evidence type="ECO:0000259" key="4">
    <source>
        <dbReference type="PROSITE" id="PS50213"/>
    </source>
</evidence>
<dbReference type="GO" id="GO:0000329">
    <property type="term" value="C:fungal-type vacuole membrane"/>
    <property type="evidence" value="ECO:0007669"/>
    <property type="project" value="TreeGrafter"/>
</dbReference>
<dbReference type="PANTHER" id="PTHR10900:SF77">
    <property type="entry name" value="FI19380P1"/>
    <property type="match status" value="1"/>
</dbReference>
<evidence type="ECO:0000256" key="2">
    <source>
        <dbReference type="SAM" id="Phobius"/>
    </source>
</evidence>
<dbReference type="Gene3D" id="2.30.180.10">
    <property type="entry name" value="FAS1 domain"/>
    <property type="match status" value="2"/>
</dbReference>
<dbReference type="AlphaFoldDB" id="A0AA38X9S7"/>
<keyword evidence="2" id="KW-0812">Transmembrane</keyword>
<keyword evidence="2" id="KW-1133">Transmembrane helix</keyword>
<reference evidence="5" key="1">
    <citation type="submission" date="2022-10" db="EMBL/GenBank/DDBJ databases">
        <title>Culturing micro-colonial fungi from biological soil crusts in the Mojave desert and describing Neophaeococcomyces mojavensis, and introducing the new genera and species Taxawa tesnikishii.</title>
        <authorList>
            <person name="Kurbessoian T."/>
            <person name="Stajich J.E."/>
        </authorList>
    </citation>
    <scope>NUCLEOTIDE SEQUENCE</scope>
    <source>
        <strain evidence="5">TK_41</strain>
    </source>
</reference>
<keyword evidence="2" id="KW-0472">Membrane</keyword>